<reference evidence="2 3" key="1">
    <citation type="journal article" date="2018" name="Nat. Ecol. Evol.">
        <title>Pezizomycetes genomes reveal the molecular basis of ectomycorrhizal truffle lifestyle.</title>
        <authorList>
            <person name="Murat C."/>
            <person name="Payen T."/>
            <person name="Noel B."/>
            <person name="Kuo A."/>
            <person name="Morin E."/>
            <person name="Chen J."/>
            <person name="Kohler A."/>
            <person name="Krizsan K."/>
            <person name="Balestrini R."/>
            <person name="Da Silva C."/>
            <person name="Montanini B."/>
            <person name="Hainaut M."/>
            <person name="Levati E."/>
            <person name="Barry K.W."/>
            <person name="Belfiori B."/>
            <person name="Cichocki N."/>
            <person name="Clum A."/>
            <person name="Dockter R.B."/>
            <person name="Fauchery L."/>
            <person name="Guy J."/>
            <person name="Iotti M."/>
            <person name="Le Tacon F."/>
            <person name="Lindquist E.A."/>
            <person name="Lipzen A."/>
            <person name="Malagnac F."/>
            <person name="Mello A."/>
            <person name="Molinier V."/>
            <person name="Miyauchi S."/>
            <person name="Poulain J."/>
            <person name="Riccioni C."/>
            <person name="Rubini A."/>
            <person name="Sitrit Y."/>
            <person name="Splivallo R."/>
            <person name="Traeger S."/>
            <person name="Wang M."/>
            <person name="Zifcakova L."/>
            <person name="Wipf D."/>
            <person name="Zambonelli A."/>
            <person name="Paolocci F."/>
            <person name="Nowrousian M."/>
            <person name="Ottonello S."/>
            <person name="Baldrian P."/>
            <person name="Spatafora J.W."/>
            <person name="Henrissat B."/>
            <person name="Nagy L.G."/>
            <person name="Aury J.M."/>
            <person name="Wincker P."/>
            <person name="Grigoriev I.V."/>
            <person name="Bonfante P."/>
            <person name="Martin F.M."/>
        </authorList>
    </citation>
    <scope>NUCLEOTIDE SEQUENCE [LARGE SCALE GENOMIC DNA]</scope>
    <source>
        <strain evidence="2 3">ATCC MYA-4762</strain>
    </source>
</reference>
<dbReference type="PANTHER" id="PTHR12390">
    <property type="entry name" value="UROPORPHYRINOGEN III SYNTHASE"/>
    <property type="match status" value="1"/>
</dbReference>
<dbReference type="Proteomes" id="UP000267821">
    <property type="component" value="Unassembled WGS sequence"/>
</dbReference>
<dbReference type="AlphaFoldDB" id="A0A3N4M0I2"/>
<gene>
    <name evidence="2" type="ORF">L211DRAFT_777814</name>
</gene>
<accession>A0A3N4M0I2</accession>
<dbReference type="InParanoid" id="A0A3N4M0I2"/>
<dbReference type="GO" id="GO:0004852">
    <property type="term" value="F:uroporphyrinogen-III synthase activity"/>
    <property type="evidence" value="ECO:0007669"/>
    <property type="project" value="InterPro"/>
</dbReference>
<dbReference type="EMBL" id="ML121529">
    <property type="protein sequence ID" value="RPB28673.1"/>
    <property type="molecule type" value="Genomic_DNA"/>
</dbReference>
<organism evidence="2 3">
    <name type="scientific">Terfezia boudieri ATCC MYA-4762</name>
    <dbReference type="NCBI Taxonomy" id="1051890"/>
    <lineage>
        <taxon>Eukaryota</taxon>
        <taxon>Fungi</taxon>
        <taxon>Dikarya</taxon>
        <taxon>Ascomycota</taxon>
        <taxon>Pezizomycotina</taxon>
        <taxon>Pezizomycetes</taxon>
        <taxon>Pezizales</taxon>
        <taxon>Pezizaceae</taxon>
        <taxon>Terfezia</taxon>
    </lineage>
</organism>
<dbReference type="GO" id="GO:0005829">
    <property type="term" value="C:cytosol"/>
    <property type="evidence" value="ECO:0007669"/>
    <property type="project" value="TreeGrafter"/>
</dbReference>
<evidence type="ECO:0000259" key="1">
    <source>
        <dbReference type="Pfam" id="PF02602"/>
    </source>
</evidence>
<dbReference type="FunCoup" id="A0A3N4M0I2">
    <property type="interactions" value="120"/>
</dbReference>
<dbReference type="InterPro" id="IPR003754">
    <property type="entry name" value="4pyrrol_synth_uPrphyn_synth"/>
</dbReference>
<protein>
    <submittedName>
        <fullName evidence="2">Tetrapyrrole biosynthesis, uroporphyrinogen III synthase</fullName>
    </submittedName>
</protein>
<sequence length="313" mass="34137">MGTTERQQVLLLKTKSYPTDPYDVLLRSKQADPIFVPVLEHRHVNLDTISHIISKGLIDGFRTTGAQEAEYGGLIITSQRAVEALGAVLELLKDTVQPITATHPIYVVGPATEKSIVDLGFPASNVYGAHCGNGQMLADFMLGHYKSNKKLLFLVGEIRRDVITKTLNTGGVGVDEIVIYDTQVVNSFEEDLARTLKLGEAERTRGKDSGEQAPRWVVIFSPTGSGTAMEILGRKDPVQSSLKVPHLERKTYVATIGPTTASHLRDAFGVEPDVVAVTPSPQGLWSGFEQFLEVQRVESRLGSDPFKVEGGIE</sequence>
<evidence type="ECO:0000313" key="2">
    <source>
        <dbReference type="EMBL" id="RPB28673.1"/>
    </source>
</evidence>
<dbReference type="Pfam" id="PF02602">
    <property type="entry name" value="HEM4"/>
    <property type="match status" value="1"/>
</dbReference>
<dbReference type="UniPathway" id="UPA00251">
    <property type="reaction ID" value="UER00320"/>
</dbReference>
<dbReference type="STRING" id="1051890.A0A3N4M0I2"/>
<dbReference type="InterPro" id="IPR036108">
    <property type="entry name" value="4pyrrol_syn_uPrphyn_synt_sf"/>
</dbReference>
<dbReference type="PANTHER" id="PTHR12390:SF0">
    <property type="entry name" value="UROPORPHYRINOGEN-III SYNTHASE"/>
    <property type="match status" value="1"/>
</dbReference>
<name>A0A3N4M0I2_9PEZI</name>
<dbReference type="Gene3D" id="3.40.50.10090">
    <property type="match status" value="2"/>
</dbReference>
<keyword evidence="3" id="KW-1185">Reference proteome</keyword>
<dbReference type="CDD" id="cd06578">
    <property type="entry name" value="HemD"/>
    <property type="match status" value="1"/>
</dbReference>
<dbReference type="GO" id="GO:0006780">
    <property type="term" value="P:uroporphyrinogen III biosynthetic process"/>
    <property type="evidence" value="ECO:0007669"/>
    <property type="project" value="InterPro"/>
</dbReference>
<evidence type="ECO:0000313" key="3">
    <source>
        <dbReference type="Proteomes" id="UP000267821"/>
    </source>
</evidence>
<dbReference type="OrthoDB" id="5595751at2759"/>
<dbReference type="InterPro" id="IPR039793">
    <property type="entry name" value="UROS/Hem4"/>
</dbReference>
<dbReference type="SUPFAM" id="SSF69618">
    <property type="entry name" value="HemD-like"/>
    <property type="match status" value="1"/>
</dbReference>
<proteinExistence type="predicted"/>
<dbReference type="GO" id="GO:0006782">
    <property type="term" value="P:protoporphyrinogen IX biosynthetic process"/>
    <property type="evidence" value="ECO:0007669"/>
    <property type="project" value="UniProtKB-UniPathway"/>
</dbReference>
<feature type="domain" description="Tetrapyrrole biosynthesis uroporphyrinogen III synthase" evidence="1">
    <location>
        <begin position="22"/>
        <end position="285"/>
    </location>
</feature>